<reference evidence="7" key="1">
    <citation type="submission" date="2019-08" db="EMBL/GenBank/DDBJ databases">
        <title>Genomic characterization of a novel candidate phylum (ARYD3) from a high temperature, high salinity tertiary oil reservoir in north central Oklahoma, USA.</title>
        <authorList>
            <person name="Youssef N.H."/>
            <person name="Yadav A."/>
            <person name="Elshahed M.S."/>
        </authorList>
    </citation>
    <scope>NUCLEOTIDE SEQUENCE [LARGE SCALE GENOMIC DNA]</scope>
    <source>
        <strain evidence="7">ARYD3</strain>
    </source>
</reference>
<keyword evidence="8" id="KW-1185">Reference proteome</keyword>
<dbReference type="SFLD" id="SFLDG01082">
    <property type="entry name" value="B12-binding_domain_containing"/>
    <property type="match status" value="1"/>
</dbReference>
<dbReference type="InterPro" id="IPR051198">
    <property type="entry name" value="BchE-like"/>
</dbReference>
<feature type="domain" description="Radical SAM core" evidence="6">
    <location>
        <begin position="201"/>
        <end position="424"/>
    </location>
</feature>
<dbReference type="GO" id="GO:0031419">
    <property type="term" value="F:cobalamin binding"/>
    <property type="evidence" value="ECO:0007669"/>
    <property type="project" value="InterPro"/>
</dbReference>
<dbReference type="PROSITE" id="PS51918">
    <property type="entry name" value="RADICAL_SAM"/>
    <property type="match status" value="1"/>
</dbReference>
<comment type="cofactor">
    <cofactor evidence="1">
        <name>[4Fe-4S] cluster</name>
        <dbReference type="ChEBI" id="CHEBI:49883"/>
    </cofactor>
</comment>
<dbReference type="Gene3D" id="3.80.30.20">
    <property type="entry name" value="tm_1862 like domain"/>
    <property type="match status" value="1"/>
</dbReference>
<keyword evidence="5" id="KW-0411">Iron-sulfur</keyword>
<organism evidence="7 8">
    <name type="scientific">Candidatus Mcinerneyibacterium aminivorans</name>
    <dbReference type="NCBI Taxonomy" id="2703815"/>
    <lineage>
        <taxon>Bacteria</taxon>
        <taxon>Candidatus Macinerneyibacteriota</taxon>
        <taxon>Candidatus Mcinerneyibacteria</taxon>
        <taxon>Candidatus Mcinerneyibacteriales</taxon>
        <taxon>Candidatus Mcinerneyibacteriaceae</taxon>
        <taxon>Candidatus Mcinerneyibacterium</taxon>
    </lineage>
</organism>
<dbReference type="PANTHER" id="PTHR43409:SF15">
    <property type="entry name" value="PUTATIVE-RELATED"/>
    <property type="match status" value="1"/>
</dbReference>
<dbReference type="InterPro" id="IPR007197">
    <property type="entry name" value="rSAM"/>
</dbReference>
<dbReference type="SFLD" id="SFLDS00029">
    <property type="entry name" value="Radical_SAM"/>
    <property type="match status" value="1"/>
</dbReference>
<dbReference type="InterPro" id="IPR036724">
    <property type="entry name" value="Cobalamin-bd_sf"/>
</dbReference>
<keyword evidence="4" id="KW-0408">Iron</keyword>
<evidence type="ECO:0000256" key="5">
    <source>
        <dbReference type="ARBA" id="ARBA00023014"/>
    </source>
</evidence>
<sequence>MILLVNPWIHDYTAYDLWAKPLGLIEIYSWLKSKNIDVELIDFLYQYYDEIPDKKIKNLSKRKDGRSKYYRKKIKTPDSLKQVEIPRKFYRYGNSEKIIEKKLKNIKNPELILVTSMMTYWYPGIKDTIKFLKKLYPDTPIVLGGIYAKLMFNHAKNNINVDYIVNRKDYINIKKIIKEELNIKVDLPQSRLKLKLKFDAYDNLNYVPFRFSIGCPFNCSYCGSTFLEKKYRCSKLEFLKQEYLRFYNKGIRNFAFYDDALLLNSKKLFKPFFKWVIEEQLYSNFHLPNAVHINYFDREIAYLMKRVEFKNIRFGFETIFRDKFVESKTDRKNFQKAVNIIEKENIDKRKIRIYLIAGMPGQKFENVKKSIKYIQSHKLIPIPNEYSPVPHTEMFTYALKVSPYDLKNEPLYHNKTIVPCNWKKMTYEDIQQLKQLARYDVT</sequence>
<dbReference type="GO" id="GO:0003824">
    <property type="term" value="F:catalytic activity"/>
    <property type="evidence" value="ECO:0007669"/>
    <property type="project" value="InterPro"/>
</dbReference>
<evidence type="ECO:0000259" key="6">
    <source>
        <dbReference type="PROSITE" id="PS51918"/>
    </source>
</evidence>
<dbReference type="SMART" id="SM00729">
    <property type="entry name" value="Elp3"/>
    <property type="match status" value="1"/>
</dbReference>
<dbReference type="Pfam" id="PF04055">
    <property type="entry name" value="Radical_SAM"/>
    <property type="match status" value="1"/>
</dbReference>
<dbReference type="GO" id="GO:0046872">
    <property type="term" value="F:metal ion binding"/>
    <property type="evidence" value="ECO:0007669"/>
    <property type="project" value="UniProtKB-KW"/>
</dbReference>
<dbReference type="GO" id="GO:0051536">
    <property type="term" value="F:iron-sulfur cluster binding"/>
    <property type="evidence" value="ECO:0007669"/>
    <property type="project" value="UniProtKB-KW"/>
</dbReference>
<evidence type="ECO:0000256" key="4">
    <source>
        <dbReference type="ARBA" id="ARBA00023004"/>
    </source>
</evidence>
<dbReference type="AlphaFoldDB" id="A0A5D0MJZ0"/>
<dbReference type="SUPFAM" id="SSF52242">
    <property type="entry name" value="Cobalamin (vitamin B12)-binding domain"/>
    <property type="match status" value="1"/>
</dbReference>
<evidence type="ECO:0000313" key="8">
    <source>
        <dbReference type="Proteomes" id="UP000324143"/>
    </source>
</evidence>
<evidence type="ECO:0000313" key="7">
    <source>
        <dbReference type="EMBL" id="TYB31518.1"/>
    </source>
</evidence>
<dbReference type="CDD" id="cd01335">
    <property type="entry name" value="Radical_SAM"/>
    <property type="match status" value="1"/>
</dbReference>
<name>A0A5D0MJZ0_9BACT</name>
<dbReference type="GO" id="GO:0005829">
    <property type="term" value="C:cytosol"/>
    <property type="evidence" value="ECO:0007669"/>
    <property type="project" value="TreeGrafter"/>
</dbReference>
<dbReference type="InterPro" id="IPR006638">
    <property type="entry name" value="Elp3/MiaA/NifB-like_rSAM"/>
</dbReference>
<comment type="caution">
    <text evidence="7">The sequence shown here is derived from an EMBL/GenBank/DDBJ whole genome shotgun (WGS) entry which is preliminary data.</text>
</comment>
<dbReference type="InterPro" id="IPR058240">
    <property type="entry name" value="rSAM_sf"/>
</dbReference>
<evidence type="ECO:0000256" key="2">
    <source>
        <dbReference type="ARBA" id="ARBA00022691"/>
    </source>
</evidence>
<dbReference type="PANTHER" id="PTHR43409">
    <property type="entry name" value="ANAEROBIC MAGNESIUM-PROTOPORPHYRIN IX MONOMETHYL ESTER CYCLASE-RELATED"/>
    <property type="match status" value="1"/>
</dbReference>
<keyword evidence="2" id="KW-0949">S-adenosyl-L-methionine</keyword>
<gene>
    <name evidence="7" type="ORF">FXF47_04150</name>
</gene>
<dbReference type="InterPro" id="IPR023404">
    <property type="entry name" value="rSAM_horseshoe"/>
</dbReference>
<dbReference type="Gene3D" id="3.40.50.280">
    <property type="entry name" value="Cobalamin-binding domain"/>
    <property type="match status" value="1"/>
</dbReference>
<dbReference type="EMBL" id="VSIX01000033">
    <property type="protein sequence ID" value="TYB31518.1"/>
    <property type="molecule type" value="Genomic_DNA"/>
</dbReference>
<dbReference type="Proteomes" id="UP000324143">
    <property type="component" value="Unassembled WGS sequence"/>
</dbReference>
<dbReference type="SUPFAM" id="SSF102114">
    <property type="entry name" value="Radical SAM enzymes"/>
    <property type="match status" value="1"/>
</dbReference>
<protein>
    <submittedName>
        <fullName evidence="7">Radical SAM protein</fullName>
    </submittedName>
</protein>
<keyword evidence="3" id="KW-0479">Metal-binding</keyword>
<evidence type="ECO:0000256" key="1">
    <source>
        <dbReference type="ARBA" id="ARBA00001966"/>
    </source>
</evidence>
<accession>A0A5D0MJZ0</accession>
<proteinExistence type="predicted"/>
<evidence type="ECO:0000256" key="3">
    <source>
        <dbReference type="ARBA" id="ARBA00022723"/>
    </source>
</evidence>